<protein>
    <recommendedName>
        <fullName evidence="8">ABC transmembrane type-1 domain-containing protein</fullName>
    </recommendedName>
</protein>
<dbReference type="AlphaFoldDB" id="A0A382PIS2"/>
<gene>
    <name evidence="9" type="ORF">METZ01_LOCUS326133</name>
</gene>
<proteinExistence type="predicted"/>
<comment type="subcellular location">
    <subcellularLocation>
        <location evidence="1">Cell membrane</location>
        <topology evidence="1">Multi-pass membrane protein</topology>
    </subcellularLocation>
</comment>
<dbReference type="Pfam" id="PF00528">
    <property type="entry name" value="BPD_transp_1"/>
    <property type="match status" value="1"/>
</dbReference>
<dbReference type="EMBL" id="UINC01107708">
    <property type="protein sequence ID" value="SVC73279.1"/>
    <property type="molecule type" value="Genomic_DNA"/>
</dbReference>
<reference evidence="9" key="1">
    <citation type="submission" date="2018-05" db="EMBL/GenBank/DDBJ databases">
        <authorList>
            <person name="Lanie J.A."/>
            <person name="Ng W.-L."/>
            <person name="Kazmierczak K.M."/>
            <person name="Andrzejewski T.M."/>
            <person name="Davidsen T.M."/>
            <person name="Wayne K.J."/>
            <person name="Tettelin H."/>
            <person name="Glass J.I."/>
            <person name="Rusch D."/>
            <person name="Podicherti R."/>
            <person name="Tsui H.-C.T."/>
            <person name="Winkler M.E."/>
        </authorList>
    </citation>
    <scope>NUCLEOTIDE SEQUENCE</scope>
</reference>
<keyword evidence="4 7" id="KW-0812">Transmembrane</keyword>
<organism evidence="9">
    <name type="scientific">marine metagenome</name>
    <dbReference type="NCBI Taxonomy" id="408172"/>
    <lineage>
        <taxon>unclassified sequences</taxon>
        <taxon>metagenomes</taxon>
        <taxon>ecological metagenomes</taxon>
    </lineage>
</organism>
<dbReference type="PROSITE" id="PS50928">
    <property type="entry name" value="ABC_TM1"/>
    <property type="match status" value="1"/>
</dbReference>
<dbReference type="PANTHER" id="PTHR30183">
    <property type="entry name" value="MOLYBDENUM TRANSPORT SYSTEM PERMEASE PROTEIN MODB"/>
    <property type="match status" value="1"/>
</dbReference>
<accession>A0A382PIS2</accession>
<dbReference type="GO" id="GO:0005886">
    <property type="term" value="C:plasma membrane"/>
    <property type="evidence" value="ECO:0007669"/>
    <property type="project" value="UniProtKB-SubCell"/>
</dbReference>
<dbReference type="InterPro" id="IPR000515">
    <property type="entry name" value="MetI-like"/>
</dbReference>
<keyword evidence="3" id="KW-1003">Cell membrane</keyword>
<sequence length="158" mass="17023">MVSPLISLPLVLPPTVIGFYLLILFSPDQAVGSFWLQMTGDTLAFSFAGLLIGSVIYSMPFYIQPLQVEFTNIDQNLIAAATTLGAGSLDRFFNLVVPLSTRGFLIATTLTFTHTVGEFGIVLMIGGNIPGETRVLSIALYDHVETLQYARAHILAGG</sequence>
<evidence type="ECO:0000313" key="9">
    <source>
        <dbReference type="EMBL" id="SVC73279.1"/>
    </source>
</evidence>
<evidence type="ECO:0000256" key="4">
    <source>
        <dbReference type="ARBA" id="ARBA00022692"/>
    </source>
</evidence>
<dbReference type="InterPro" id="IPR035906">
    <property type="entry name" value="MetI-like_sf"/>
</dbReference>
<dbReference type="Gene3D" id="1.10.3720.10">
    <property type="entry name" value="MetI-like"/>
    <property type="match status" value="1"/>
</dbReference>
<dbReference type="CDD" id="cd06261">
    <property type="entry name" value="TM_PBP2"/>
    <property type="match status" value="1"/>
</dbReference>
<evidence type="ECO:0000256" key="1">
    <source>
        <dbReference type="ARBA" id="ARBA00004651"/>
    </source>
</evidence>
<keyword evidence="2" id="KW-0813">Transport</keyword>
<keyword evidence="6 7" id="KW-0472">Membrane</keyword>
<keyword evidence="5 7" id="KW-1133">Transmembrane helix</keyword>
<evidence type="ECO:0000256" key="2">
    <source>
        <dbReference type="ARBA" id="ARBA00022448"/>
    </source>
</evidence>
<feature type="non-terminal residue" evidence="9">
    <location>
        <position position="158"/>
    </location>
</feature>
<evidence type="ECO:0000256" key="3">
    <source>
        <dbReference type="ARBA" id="ARBA00022475"/>
    </source>
</evidence>
<feature type="transmembrane region" description="Helical" evidence="7">
    <location>
        <begin position="43"/>
        <end position="63"/>
    </location>
</feature>
<evidence type="ECO:0000256" key="6">
    <source>
        <dbReference type="ARBA" id="ARBA00023136"/>
    </source>
</evidence>
<evidence type="ECO:0000256" key="5">
    <source>
        <dbReference type="ARBA" id="ARBA00022989"/>
    </source>
</evidence>
<evidence type="ECO:0000256" key="7">
    <source>
        <dbReference type="SAM" id="Phobius"/>
    </source>
</evidence>
<dbReference type="PANTHER" id="PTHR30183:SF8">
    <property type="entry name" value="MOLYBDENUM TRANSPORT SYSTEM PERMEASE"/>
    <property type="match status" value="1"/>
</dbReference>
<dbReference type="GO" id="GO:0055085">
    <property type="term" value="P:transmembrane transport"/>
    <property type="evidence" value="ECO:0007669"/>
    <property type="project" value="InterPro"/>
</dbReference>
<feature type="transmembrane region" description="Helical" evidence="7">
    <location>
        <begin position="6"/>
        <end position="23"/>
    </location>
</feature>
<feature type="domain" description="ABC transmembrane type-1" evidence="8">
    <location>
        <begin position="1"/>
        <end position="158"/>
    </location>
</feature>
<evidence type="ECO:0000259" key="8">
    <source>
        <dbReference type="PROSITE" id="PS50928"/>
    </source>
</evidence>
<dbReference type="SUPFAM" id="SSF161098">
    <property type="entry name" value="MetI-like"/>
    <property type="match status" value="1"/>
</dbReference>
<name>A0A382PIS2_9ZZZZ</name>